<dbReference type="WBParaSite" id="DME_0001084401-mRNA-1">
    <property type="protein sequence ID" value="DME_0001084401-mRNA-1"/>
    <property type="gene ID" value="DME_0001084401"/>
</dbReference>
<accession>A0A0N4US12</accession>
<dbReference type="SMART" id="SM00254">
    <property type="entry name" value="ShKT"/>
    <property type="match status" value="2"/>
</dbReference>
<dbReference type="PANTHER" id="PTHR21724:SF0">
    <property type="entry name" value="SHKT DOMAIN-CONTAINING PROTEIN"/>
    <property type="match status" value="1"/>
</dbReference>
<feature type="domain" description="ShKT" evidence="2">
    <location>
        <begin position="176"/>
        <end position="212"/>
    </location>
</feature>
<feature type="chain" id="PRO_5041039270" evidence="1">
    <location>
        <begin position="18"/>
        <end position="213"/>
    </location>
</feature>
<dbReference type="EMBL" id="UYYG01000457">
    <property type="protein sequence ID" value="VDN54267.1"/>
    <property type="molecule type" value="Genomic_DNA"/>
</dbReference>
<feature type="signal peptide" evidence="1">
    <location>
        <begin position="1"/>
        <end position="17"/>
    </location>
</feature>
<name>A0A0N4US12_DRAME</name>
<reference evidence="6" key="1">
    <citation type="submission" date="2017-02" db="UniProtKB">
        <authorList>
            <consortium name="WormBaseParasite"/>
        </authorList>
    </citation>
    <scope>IDENTIFICATION</scope>
</reference>
<evidence type="ECO:0000313" key="6">
    <source>
        <dbReference type="WBParaSite" id="DME_0001084401-mRNA-1"/>
    </source>
</evidence>
<dbReference type="Proteomes" id="UP000274756">
    <property type="component" value="Unassembled WGS sequence"/>
</dbReference>
<sequence>MLFSICCFAFLIHGVKSAVDKAIEDCNKEVGGQQRPTVEPGLCAHIDLPACAAIFPYNDAAAAIASHRAASYLIPDPCTQPPLKAFAEKNCPSRCAFCCKAKQFNCANDPFAGNHCDAFTLEMCRNSALRTIALRSCPMKCGLCDQPGAGGTCPNTFDDAVFSISENQNATAAQSNCRDDDGQCSENRKYCTIEPYATVMRGKCRSTCGHCQP</sequence>
<evidence type="ECO:0000259" key="2">
    <source>
        <dbReference type="SMART" id="SM00254"/>
    </source>
</evidence>
<dbReference type="AlphaFoldDB" id="A0A0N4US12"/>
<keyword evidence="5" id="KW-1185">Reference proteome</keyword>
<gene>
    <name evidence="3" type="ORF">DME_LOCUS4240</name>
</gene>
<organism evidence="4 6">
    <name type="scientific">Dracunculus medinensis</name>
    <name type="common">Guinea worm</name>
    <dbReference type="NCBI Taxonomy" id="318479"/>
    <lineage>
        <taxon>Eukaryota</taxon>
        <taxon>Metazoa</taxon>
        <taxon>Ecdysozoa</taxon>
        <taxon>Nematoda</taxon>
        <taxon>Chromadorea</taxon>
        <taxon>Rhabditida</taxon>
        <taxon>Spirurina</taxon>
        <taxon>Dracunculoidea</taxon>
        <taxon>Dracunculidae</taxon>
        <taxon>Dracunculus</taxon>
    </lineage>
</organism>
<proteinExistence type="predicted"/>
<dbReference type="Pfam" id="PF01549">
    <property type="entry name" value="ShK"/>
    <property type="match status" value="3"/>
</dbReference>
<dbReference type="InterPro" id="IPR003582">
    <property type="entry name" value="ShKT_dom"/>
</dbReference>
<evidence type="ECO:0000313" key="4">
    <source>
        <dbReference type="Proteomes" id="UP000038040"/>
    </source>
</evidence>
<dbReference type="Proteomes" id="UP000038040">
    <property type="component" value="Unplaced"/>
</dbReference>
<evidence type="ECO:0000313" key="5">
    <source>
        <dbReference type="Proteomes" id="UP000274756"/>
    </source>
</evidence>
<dbReference type="Gene3D" id="1.10.10.1940">
    <property type="match status" value="1"/>
</dbReference>
<reference evidence="3 5" key="2">
    <citation type="submission" date="2018-11" db="EMBL/GenBank/DDBJ databases">
        <authorList>
            <consortium name="Pathogen Informatics"/>
        </authorList>
    </citation>
    <scope>NUCLEOTIDE SEQUENCE [LARGE SCALE GENOMIC DNA]</scope>
</reference>
<dbReference type="PANTHER" id="PTHR21724">
    <property type="entry name" value="SHKT DOMAIN-CONTAINING PROTEIN"/>
    <property type="match status" value="1"/>
</dbReference>
<feature type="domain" description="ShKT" evidence="2">
    <location>
        <begin position="105"/>
        <end position="145"/>
    </location>
</feature>
<evidence type="ECO:0000313" key="3">
    <source>
        <dbReference type="EMBL" id="VDN54267.1"/>
    </source>
</evidence>
<protein>
    <submittedName>
        <fullName evidence="6">ShKT domain-containing protein</fullName>
    </submittedName>
</protein>
<keyword evidence="1" id="KW-0732">Signal</keyword>
<evidence type="ECO:0000256" key="1">
    <source>
        <dbReference type="SAM" id="SignalP"/>
    </source>
</evidence>